<reference evidence="2 3" key="2">
    <citation type="submission" date="2013-09" db="EMBL/GenBank/DDBJ databases">
        <title>Whole genome comparison of six Crocosphaera watsonii strains with differing phenotypes.</title>
        <authorList>
            <person name="Bench S.R."/>
            <person name="Heller P."/>
            <person name="Frank I."/>
            <person name="Arciniega M."/>
            <person name="Shilova I.N."/>
            <person name="Zehr J.P."/>
        </authorList>
    </citation>
    <scope>NUCLEOTIDE SEQUENCE [LARGE SCALE GENOMIC DNA]</scope>
    <source>
        <strain evidence="2 3">WH 0402</strain>
    </source>
</reference>
<proteinExistence type="predicted"/>
<dbReference type="EMBL" id="CAQN01001166">
    <property type="protein sequence ID" value="CCQ70315.1"/>
    <property type="molecule type" value="Genomic_DNA"/>
</dbReference>
<comment type="caution">
    <text evidence="2">The sequence shown here is derived from an EMBL/GenBank/DDBJ whole genome shotgun (WGS) entry which is preliminary data.</text>
</comment>
<accession>T2JYK7</accession>
<keyword evidence="1" id="KW-0812">Transmembrane</keyword>
<sequence>MTTDFTQALEIIGLILVLTVLVETYLWYNLLHRRSTAIA</sequence>
<keyword evidence="1" id="KW-1133">Transmembrane helix</keyword>
<organism evidence="2 3">
    <name type="scientific">Crocosphaera watsonii WH 0402</name>
    <dbReference type="NCBI Taxonomy" id="1284629"/>
    <lineage>
        <taxon>Bacteria</taxon>
        <taxon>Bacillati</taxon>
        <taxon>Cyanobacteriota</taxon>
        <taxon>Cyanophyceae</taxon>
        <taxon>Oscillatoriophycideae</taxon>
        <taxon>Chroococcales</taxon>
        <taxon>Aphanothecaceae</taxon>
        <taxon>Crocosphaera</taxon>
    </lineage>
</organism>
<protein>
    <submittedName>
        <fullName evidence="2">Uncharacterized protein</fullName>
    </submittedName>
</protein>
<name>T2JYK7_CROWT</name>
<reference evidence="2 3" key="1">
    <citation type="submission" date="2013-01" db="EMBL/GenBank/DDBJ databases">
        <authorList>
            <person name="Bench S."/>
        </authorList>
    </citation>
    <scope>NUCLEOTIDE SEQUENCE [LARGE SCALE GENOMIC DNA]</scope>
    <source>
        <strain evidence="2 3">WH 0402</strain>
    </source>
</reference>
<dbReference type="AlphaFoldDB" id="T2JYK7"/>
<evidence type="ECO:0000313" key="3">
    <source>
        <dbReference type="Proteomes" id="UP000018130"/>
    </source>
</evidence>
<gene>
    <name evidence="2" type="ORF">CWATWH0402_4792</name>
</gene>
<evidence type="ECO:0000256" key="1">
    <source>
        <dbReference type="SAM" id="Phobius"/>
    </source>
</evidence>
<keyword evidence="1" id="KW-0472">Membrane</keyword>
<feature type="transmembrane region" description="Helical" evidence="1">
    <location>
        <begin position="6"/>
        <end position="28"/>
    </location>
</feature>
<evidence type="ECO:0000313" key="2">
    <source>
        <dbReference type="EMBL" id="CCQ70315.1"/>
    </source>
</evidence>
<dbReference type="Proteomes" id="UP000018130">
    <property type="component" value="Unassembled WGS sequence"/>
</dbReference>